<dbReference type="FunCoup" id="A0A165J3M7">
    <property type="interactions" value="233"/>
</dbReference>
<dbReference type="GO" id="GO:0033328">
    <property type="term" value="F:peroxisome membrane targeting sequence binding"/>
    <property type="evidence" value="ECO:0007669"/>
    <property type="project" value="TreeGrafter"/>
</dbReference>
<dbReference type="InParanoid" id="A0A165J3M7"/>
<dbReference type="InterPro" id="IPR038322">
    <property type="entry name" value="Pex19_C_sf"/>
</dbReference>
<dbReference type="Proteomes" id="UP000076632">
    <property type="component" value="Unassembled WGS sequence"/>
</dbReference>
<dbReference type="AlphaFoldDB" id="A0A165J3M7"/>
<dbReference type="Gene3D" id="1.20.120.900">
    <property type="entry name" value="Pex19, mPTS binding domain"/>
    <property type="match status" value="1"/>
</dbReference>
<evidence type="ECO:0000256" key="1">
    <source>
        <dbReference type="SAM" id="MobiDB-lite"/>
    </source>
</evidence>
<dbReference type="OMA" id="YEPMKEM"/>
<feature type="compositionally biased region" description="Polar residues" evidence="1">
    <location>
        <begin position="44"/>
        <end position="61"/>
    </location>
</feature>
<organism evidence="2 3">
    <name type="scientific">Xylona heveae (strain CBS 132557 / TC161)</name>
    <dbReference type="NCBI Taxonomy" id="1328760"/>
    <lineage>
        <taxon>Eukaryota</taxon>
        <taxon>Fungi</taxon>
        <taxon>Dikarya</taxon>
        <taxon>Ascomycota</taxon>
        <taxon>Pezizomycotina</taxon>
        <taxon>Xylonomycetes</taxon>
        <taxon>Xylonales</taxon>
        <taxon>Xylonaceae</taxon>
        <taxon>Xylona</taxon>
    </lineage>
</organism>
<feature type="compositionally biased region" description="Low complexity" evidence="1">
    <location>
        <begin position="112"/>
        <end position="132"/>
    </location>
</feature>
<dbReference type="Pfam" id="PF04614">
    <property type="entry name" value="Pex19"/>
    <property type="match status" value="1"/>
</dbReference>
<dbReference type="GeneID" id="28897094"/>
<name>A0A165J3M7_XYLHT</name>
<reference evidence="2 3" key="1">
    <citation type="journal article" date="2016" name="Fungal Biol.">
        <title>The genome of Xylona heveae provides a window into fungal endophytism.</title>
        <authorList>
            <person name="Gazis R."/>
            <person name="Kuo A."/>
            <person name="Riley R."/>
            <person name="LaButti K."/>
            <person name="Lipzen A."/>
            <person name="Lin J."/>
            <person name="Amirebrahimi M."/>
            <person name="Hesse C.N."/>
            <person name="Spatafora J.W."/>
            <person name="Henrissat B."/>
            <person name="Hainaut M."/>
            <person name="Grigoriev I.V."/>
            <person name="Hibbett D.S."/>
        </authorList>
    </citation>
    <scope>NUCLEOTIDE SEQUENCE [LARGE SCALE GENOMIC DNA]</scope>
    <source>
        <strain evidence="2 3">TC161</strain>
    </source>
</reference>
<feature type="compositionally biased region" description="Acidic residues" evidence="1">
    <location>
        <begin position="18"/>
        <end position="32"/>
    </location>
</feature>
<dbReference type="PANTHER" id="PTHR12774:SF2">
    <property type="entry name" value="PEROXISOMAL BIOGENESIS FACTOR 19"/>
    <property type="match status" value="1"/>
</dbReference>
<dbReference type="STRING" id="1328760.A0A165J3M7"/>
<dbReference type="RefSeq" id="XP_018191240.1">
    <property type="nucleotide sequence ID" value="XM_018331957.1"/>
</dbReference>
<keyword evidence="3" id="KW-1185">Reference proteome</keyword>
<dbReference type="GO" id="GO:0045046">
    <property type="term" value="P:protein import into peroxisome membrane"/>
    <property type="evidence" value="ECO:0007669"/>
    <property type="project" value="TreeGrafter"/>
</dbReference>
<dbReference type="OrthoDB" id="21292at2759"/>
<accession>A0A165J3M7</accession>
<dbReference type="InterPro" id="IPR006708">
    <property type="entry name" value="Pex19"/>
</dbReference>
<gene>
    <name evidence="2" type="ORF">L228DRAFT_244570</name>
</gene>
<dbReference type="PANTHER" id="PTHR12774">
    <property type="entry name" value="PEROXISOMAL BIOGENESIS FACTOR 19"/>
    <property type="match status" value="1"/>
</dbReference>
<feature type="compositionally biased region" description="Basic and acidic residues" evidence="1">
    <location>
        <begin position="141"/>
        <end position="154"/>
    </location>
</feature>
<dbReference type="GO" id="GO:0005778">
    <property type="term" value="C:peroxisomal membrane"/>
    <property type="evidence" value="ECO:0007669"/>
    <property type="project" value="TreeGrafter"/>
</dbReference>
<dbReference type="EMBL" id="KV407455">
    <property type="protein sequence ID" value="KZF25685.1"/>
    <property type="molecule type" value="Genomic_DNA"/>
</dbReference>
<evidence type="ECO:0000313" key="3">
    <source>
        <dbReference type="Proteomes" id="UP000076632"/>
    </source>
</evidence>
<evidence type="ECO:0000313" key="2">
    <source>
        <dbReference type="EMBL" id="KZF25685.1"/>
    </source>
</evidence>
<sequence length="306" mass="33537">MAEKAHDKEDPQAPTFGDPEEDDLDDLDEMLDEFSAAKIDSTEKSLPSSSQGKQQEAQPATESGADDDDDFANQLQAGMADLLDGIDDNPELQKQFEDLIKGFGNAANSNPQSDQAQSSKNDNNNNNQNPSAETEESFQETIRKTMERMQDSGDKASAAAASDNSDDILAQMLKEMQNGGMEGAGGGEDDFSKVLLGMMEQLTNKDILYEPMKELHDKFPAWLEKNGKTVSPSDLERYQRQQGFVAEIVQKFEEPSYTDSDPKAREFIVERMHQMQGAGSPPADLVGDMNSAQEAIADFDSGCPTQ</sequence>
<protein>
    <submittedName>
        <fullName evidence="2">Pex19-domain-containing protein</fullName>
    </submittedName>
</protein>
<proteinExistence type="predicted"/>
<feature type="compositionally biased region" description="Basic and acidic residues" evidence="1">
    <location>
        <begin position="1"/>
        <end position="11"/>
    </location>
</feature>
<feature type="region of interest" description="Disordered" evidence="1">
    <location>
        <begin position="1"/>
        <end position="187"/>
    </location>
</feature>